<keyword evidence="4" id="KW-1185">Reference proteome</keyword>
<feature type="compositionally biased region" description="Basic and acidic residues" evidence="1">
    <location>
        <begin position="226"/>
        <end position="235"/>
    </location>
</feature>
<reference evidence="3 4" key="1">
    <citation type="submission" date="2023-01" db="EMBL/GenBank/DDBJ databases">
        <title>Analysis of 21 Apiospora genomes using comparative genomics revels a genus with tremendous synthesis potential of carbohydrate active enzymes and secondary metabolites.</title>
        <authorList>
            <person name="Sorensen T."/>
        </authorList>
    </citation>
    <scope>NUCLEOTIDE SEQUENCE [LARGE SCALE GENOMIC DNA]</scope>
    <source>
        <strain evidence="3 4">CBS 83171</strain>
    </source>
</reference>
<keyword evidence="2" id="KW-0812">Transmembrane</keyword>
<protein>
    <submittedName>
        <fullName evidence="3">Uncharacterized protein</fullName>
    </submittedName>
</protein>
<evidence type="ECO:0000256" key="2">
    <source>
        <dbReference type="SAM" id="Phobius"/>
    </source>
</evidence>
<name>A0ABR1UXU9_9PEZI</name>
<keyword evidence="2" id="KW-1133">Transmembrane helix</keyword>
<keyword evidence="2" id="KW-0472">Membrane</keyword>
<evidence type="ECO:0000256" key="1">
    <source>
        <dbReference type="SAM" id="MobiDB-lite"/>
    </source>
</evidence>
<dbReference type="Proteomes" id="UP001446871">
    <property type="component" value="Unassembled WGS sequence"/>
</dbReference>
<feature type="transmembrane region" description="Helical" evidence="2">
    <location>
        <begin position="20"/>
        <end position="42"/>
    </location>
</feature>
<evidence type="ECO:0000313" key="4">
    <source>
        <dbReference type="Proteomes" id="UP001446871"/>
    </source>
</evidence>
<sequence>MVDSNSSGFDAAGSSQTSTPGVAIGATAAGVAFAAVLIFLICRHNKKQKKLDNERHPDFSVVMPSYYSQSFGSIAANQNRELNATAAGHWTARAQPTVPANAYSVTAQNGSIGLNGISNDRIEPSERTSDETIAGGGEIYLQSRSNINTYLGVKEAEKRPAATICPGFQGQHETQKVHGVTDHDLRDLILDDDAETSHNPEADTSYHLEAGQAAQFSQASMGHGITFKEKRREESSASGYDTCTTMSAYSPPASPKHQKA</sequence>
<proteinExistence type="predicted"/>
<organism evidence="3 4">
    <name type="scientific">Apiospora saccharicola</name>
    <dbReference type="NCBI Taxonomy" id="335842"/>
    <lineage>
        <taxon>Eukaryota</taxon>
        <taxon>Fungi</taxon>
        <taxon>Dikarya</taxon>
        <taxon>Ascomycota</taxon>
        <taxon>Pezizomycotina</taxon>
        <taxon>Sordariomycetes</taxon>
        <taxon>Xylariomycetidae</taxon>
        <taxon>Amphisphaeriales</taxon>
        <taxon>Apiosporaceae</taxon>
        <taxon>Apiospora</taxon>
    </lineage>
</organism>
<comment type="caution">
    <text evidence="3">The sequence shown here is derived from an EMBL/GenBank/DDBJ whole genome shotgun (WGS) entry which is preliminary data.</text>
</comment>
<feature type="region of interest" description="Disordered" evidence="1">
    <location>
        <begin position="222"/>
        <end position="260"/>
    </location>
</feature>
<gene>
    <name evidence="3" type="ORF">PG996_008402</name>
</gene>
<accession>A0ABR1UXU9</accession>
<evidence type="ECO:0000313" key="3">
    <source>
        <dbReference type="EMBL" id="KAK8063750.1"/>
    </source>
</evidence>
<dbReference type="EMBL" id="JAQQWM010000005">
    <property type="protein sequence ID" value="KAK8063750.1"/>
    <property type="molecule type" value="Genomic_DNA"/>
</dbReference>
<feature type="compositionally biased region" description="Polar residues" evidence="1">
    <location>
        <begin position="236"/>
        <end position="248"/>
    </location>
</feature>